<name>A0A3S1B5B9_ELYCH</name>
<protein>
    <submittedName>
        <fullName evidence="1">Uncharacterized protein</fullName>
    </submittedName>
</protein>
<comment type="caution">
    <text evidence="1">The sequence shown here is derived from an EMBL/GenBank/DDBJ whole genome shotgun (WGS) entry which is preliminary data.</text>
</comment>
<reference evidence="1 2" key="1">
    <citation type="submission" date="2019-01" db="EMBL/GenBank/DDBJ databases">
        <title>A draft genome assembly of the solar-powered sea slug Elysia chlorotica.</title>
        <authorList>
            <person name="Cai H."/>
            <person name="Li Q."/>
            <person name="Fang X."/>
            <person name="Li J."/>
            <person name="Curtis N.E."/>
            <person name="Altenburger A."/>
            <person name="Shibata T."/>
            <person name="Feng M."/>
            <person name="Maeda T."/>
            <person name="Schwartz J.A."/>
            <person name="Shigenobu S."/>
            <person name="Lundholm N."/>
            <person name="Nishiyama T."/>
            <person name="Yang H."/>
            <person name="Hasebe M."/>
            <person name="Li S."/>
            <person name="Pierce S.K."/>
            <person name="Wang J."/>
        </authorList>
    </citation>
    <scope>NUCLEOTIDE SEQUENCE [LARGE SCALE GENOMIC DNA]</scope>
    <source>
        <strain evidence="1">EC2010</strain>
        <tissue evidence="1">Whole organism of an adult</tissue>
    </source>
</reference>
<keyword evidence="2" id="KW-1185">Reference proteome</keyword>
<accession>A0A3S1B5B9</accession>
<organism evidence="1 2">
    <name type="scientific">Elysia chlorotica</name>
    <name type="common">Eastern emerald elysia</name>
    <name type="synonym">Sea slug</name>
    <dbReference type="NCBI Taxonomy" id="188477"/>
    <lineage>
        <taxon>Eukaryota</taxon>
        <taxon>Metazoa</taxon>
        <taxon>Spiralia</taxon>
        <taxon>Lophotrochozoa</taxon>
        <taxon>Mollusca</taxon>
        <taxon>Gastropoda</taxon>
        <taxon>Heterobranchia</taxon>
        <taxon>Euthyneura</taxon>
        <taxon>Panpulmonata</taxon>
        <taxon>Sacoglossa</taxon>
        <taxon>Placobranchoidea</taxon>
        <taxon>Plakobranchidae</taxon>
        <taxon>Elysia</taxon>
    </lineage>
</organism>
<feature type="non-terminal residue" evidence="1">
    <location>
        <position position="276"/>
    </location>
</feature>
<dbReference type="EMBL" id="RQTK01000661">
    <property type="protein sequence ID" value="RUS76441.1"/>
    <property type="molecule type" value="Genomic_DNA"/>
</dbReference>
<evidence type="ECO:0000313" key="1">
    <source>
        <dbReference type="EMBL" id="RUS76441.1"/>
    </source>
</evidence>
<sequence length="276" mass="29308">MERALIIPILTVPKLSVLFALTTLCAAAPSAIILDVSRSFDPYGRPGGLVINCSIDAARAGIDKLASLTVLGSRPYGAESDLDQLASVNIWSKSPQLAEDLEEADVSVDSSLSSDSAIAPRLTLAWRSGAASTGRVYRCVANGIDRDGQAASVSTTVQVGAIDTGCCQKMDRIEAGLVGLTNSVDGTQNLTEGVASQMLTLANRFADVEATCAAHFQSLSKSFQRLEEKFDDVDEVVSSTATTLATKVGEMYEKLIALEQNMNLQLRLVAVDKTRF</sequence>
<dbReference type="AlphaFoldDB" id="A0A3S1B5B9"/>
<evidence type="ECO:0000313" key="2">
    <source>
        <dbReference type="Proteomes" id="UP000271974"/>
    </source>
</evidence>
<proteinExistence type="predicted"/>
<dbReference type="Proteomes" id="UP000271974">
    <property type="component" value="Unassembled WGS sequence"/>
</dbReference>
<dbReference type="OrthoDB" id="6207468at2759"/>
<gene>
    <name evidence="1" type="ORF">EGW08_015782</name>
</gene>